<dbReference type="PANTHER" id="PTHR43820">
    <property type="entry name" value="HIGH-AFFINITY BRANCHED-CHAIN AMINO ACID TRANSPORT ATP-BINDING PROTEIN LIVF"/>
    <property type="match status" value="1"/>
</dbReference>
<dbReference type="EMBL" id="QZEW01000011">
    <property type="protein sequence ID" value="RJL20271.1"/>
    <property type="molecule type" value="Genomic_DNA"/>
</dbReference>
<keyword evidence="5" id="KW-0029">Amino-acid transport</keyword>
<dbReference type="PANTHER" id="PTHR43820:SF4">
    <property type="entry name" value="HIGH-AFFINITY BRANCHED-CHAIN AMINO ACID TRANSPORT ATP-BINDING PROTEIN LIVF"/>
    <property type="match status" value="1"/>
</dbReference>
<evidence type="ECO:0000256" key="4">
    <source>
        <dbReference type="ARBA" id="ARBA00022840"/>
    </source>
</evidence>
<dbReference type="InterPro" id="IPR003439">
    <property type="entry name" value="ABC_transporter-like_ATP-bd"/>
</dbReference>
<evidence type="ECO:0000313" key="7">
    <source>
        <dbReference type="EMBL" id="RJL20271.1"/>
    </source>
</evidence>
<dbReference type="InterPro" id="IPR027417">
    <property type="entry name" value="P-loop_NTPase"/>
</dbReference>
<keyword evidence="3" id="KW-0547">Nucleotide-binding</keyword>
<dbReference type="GO" id="GO:0016887">
    <property type="term" value="F:ATP hydrolysis activity"/>
    <property type="evidence" value="ECO:0007669"/>
    <property type="project" value="InterPro"/>
</dbReference>
<evidence type="ECO:0000256" key="3">
    <source>
        <dbReference type="ARBA" id="ARBA00022741"/>
    </source>
</evidence>
<keyword evidence="2" id="KW-0813">Transport</keyword>
<name>A0A419AAW6_9RHOB</name>
<keyword evidence="4 7" id="KW-0067">ATP-binding</keyword>
<evidence type="ECO:0000256" key="1">
    <source>
        <dbReference type="ARBA" id="ARBA00005417"/>
    </source>
</evidence>
<dbReference type="Gene3D" id="3.40.50.300">
    <property type="entry name" value="P-loop containing nucleotide triphosphate hydrolases"/>
    <property type="match status" value="1"/>
</dbReference>
<dbReference type="InterPro" id="IPR052156">
    <property type="entry name" value="BCAA_Transport_ATP-bd_LivF"/>
</dbReference>
<dbReference type="InterPro" id="IPR003593">
    <property type="entry name" value="AAA+_ATPase"/>
</dbReference>
<dbReference type="CDD" id="cd03224">
    <property type="entry name" value="ABC_TM1139_LivF_branched"/>
    <property type="match status" value="1"/>
</dbReference>
<comment type="similarity">
    <text evidence="1">Belongs to the ABC transporter superfamily.</text>
</comment>
<dbReference type="OrthoDB" id="9806149at2"/>
<keyword evidence="8" id="KW-1185">Reference proteome</keyword>
<evidence type="ECO:0000259" key="6">
    <source>
        <dbReference type="PROSITE" id="PS50893"/>
    </source>
</evidence>
<dbReference type="SMART" id="SM00382">
    <property type="entry name" value="AAA"/>
    <property type="match status" value="1"/>
</dbReference>
<evidence type="ECO:0000256" key="2">
    <source>
        <dbReference type="ARBA" id="ARBA00022448"/>
    </source>
</evidence>
<organism evidence="7 8">
    <name type="scientific">Paracoccus siganidrum</name>
    <dbReference type="NCBI Taxonomy" id="1276757"/>
    <lineage>
        <taxon>Bacteria</taxon>
        <taxon>Pseudomonadati</taxon>
        <taxon>Pseudomonadota</taxon>
        <taxon>Alphaproteobacteria</taxon>
        <taxon>Rhodobacterales</taxon>
        <taxon>Paracoccaceae</taxon>
        <taxon>Paracoccus</taxon>
    </lineage>
</organism>
<accession>A0A419AAW6</accession>
<dbReference type="PROSITE" id="PS00211">
    <property type="entry name" value="ABC_TRANSPORTER_1"/>
    <property type="match status" value="1"/>
</dbReference>
<gene>
    <name evidence="7" type="ORF">D3P05_03675</name>
</gene>
<sequence length="237" mass="25379">MLLTVTDLHASYSGIRALAGVSLNVAEGEMVALIGPNGAGKSTLLNCISGIVQPSAGQIRVEEAELVRRPAWAIARMGILQSPEGRQVLPNMSVLENLQVGANALHGRRPTHDLDAVFRLFPILQERQEQLAGSLSGGQQQMLAIGRALMGGPRLLLLDEPSLGLAPVIVQQVFEALAQLRRDGMTILLVEQNARKALQVSDRAYVIEHGHVVTEGPSRELAQDNSVMAHYLGTGGH</sequence>
<evidence type="ECO:0000313" key="8">
    <source>
        <dbReference type="Proteomes" id="UP000283587"/>
    </source>
</evidence>
<dbReference type="PROSITE" id="PS50893">
    <property type="entry name" value="ABC_TRANSPORTER_2"/>
    <property type="match status" value="1"/>
</dbReference>
<dbReference type="GO" id="GO:0015807">
    <property type="term" value="P:L-amino acid transport"/>
    <property type="evidence" value="ECO:0007669"/>
    <property type="project" value="TreeGrafter"/>
</dbReference>
<comment type="caution">
    <text evidence="7">The sequence shown here is derived from an EMBL/GenBank/DDBJ whole genome shotgun (WGS) entry which is preliminary data.</text>
</comment>
<dbReference type="Proteomes" id="UP000283587">
    <property type="component" value="Unassembled WGS sequence"/>
</dbReference>
<feature type="domain" description="ABC transporter" evidence="6">
    <location>
        <begin position="3"/>
        <end position="234"/>
    </location>
</feature>
<dbReference type="SUPFAM" id="SSF52540">
    <property type="entry name" value="P-loop containing nucleoside triphosphate hydrolases"/>
    <property type="match status" value="1"/>
</dbReference>
<dbReference type="GO" id="GO:0015658">
    <property type="term" value="F:branched-chain amino acid transmembrane transporter activity"/>
    <property type="evidence" value="ECO:0007669"/>
    <property type="project" value="TreeGrafter"/>
</dbReference>
<protein>
    <submittedName>
        <fullName evidence="7">ABC transporter ATP-binding protein</fullName>
    </submittedName>
</protein>
<dbReference type="AlphaFoldDB" id="A0A419AAW6"/>
<reference evidence="8" key="1">
    <citation type="submission" date="2018-09" db="EMBL/GenBank/DDBJ databases">
        <title>Paracoccus onubensis nov. sp. a moderate halophilic bacterium isolated from Gruta de las Maravillas (Aracena, Spain).</title>
        <authorList>
            <person name="Jurado V."/>
            <person name="Gutierrez-Patricio S."/>
            <person name="Gonzalez-Pimentel J.L."/>
            <person name="Miller A.Z."/>
            <person name="Laiz L."/>
            <person name="Saiz-Jimenez C."/>
        </authorList>
    </citation>
    <scope>NUCLEOTIDE SEQUENCE [LARGE SCALE GENOMIC DNA]</scope>
    <source>
        <strain evidence="8">DSM 26381</strain>
    </source>
</reference>
<dbReference type="GO" id="GO:0005524">
    <property type="term" value="F:ATP binding"/>
    <property type="evidence" value="ECO:0007669"/>
    <property type="project" value="UniProtKB-KW"/>
</dbReference>
<dbReference type="InterPro" id="IPR017871">
    <property type="entry name" value="ABC_transporter-like_CS"/>
</dbReference>
<proteinExistence type="inferred from homology"/>
<evidence type="ECO:0000256" key="5">
    <source>
        <dbReference type="ARBA" id="ARBA00022970"/>
    </source>
</evidence>
<dbReference type="Pfam" id="PF00005">
    <property type="entry name" value="ABC_tran"/>
    <property type="match status" value="1"/>
</dbReference>